<keyword evidence="4" id="KW-0206">Cytoskeleton</keyword>
<dbReference type="PANTHER" id="PTHR14871:SF1">
    <property type="entry name" value="DYNEIN REGULATORY COMPLEX PROTEIN 9"/>
    <property type="match status" value="1"/>
</dbReference>
<comment type="subcellular location">
    <subcellularLocation>
        <location evidence="2">Cell projection</location>
    </subcellularLocation>
    <subcellularLocation>
        <location evidence="1">Cytoplasm</location>
        <location evidence="1">Cytoskeleton</location>
    </subcellularLocation>
</comment>
<evidence type="ECO:0000256" key="5">
    <source>
        <dbReference type="ARBA" id="ARBA00023273"/>
    </source>
</evidence>
<dbReference type="OrthoDB" id="10254713at2759"/>
<dbReference type="Proteomes" id="UP000272942">
    <property type="component" value="Unassembled WGS sequence"/>
</dbReference>
<dbReference type="GO" id="GO:0005856">
    <property type="term" value="C:cytoskeleton"/>
    <property type="evidence" value="ECO:0007669"/>
    <property type="project" value="UniProtKB-SubCell"/>
</dbReference>
<dbReference type="GO" id="GO:0031514">
    <property type="term" value="C:motile cilium"/>
    <property type="evidence" value="ECO:0007669"/>
    <property type="project" value="TreeGrafter"/>
</dbReference>
<evidence type="ECO:0000256" key="6">
    <source>
        <dbReference type="SAM" id="Coils"/>
    </source>
</evidence>
<evidence type="ECO:0000313" key="9">
    <source>
        <dbReference type="WBParaSite" id="ECPE_0000913501-mRNA-1"/>
    </source>
</evidence>
<dbReference type="InterPro" id="IPR042618">
    <property type="entry name" value="IQCG"/>
</dbReference>
<name>A0A183AQ72_9TREM</name>
<evidence type="ECO:0000313" key="8">
    <source>
        <dbReference type="Proteomes" id="UP000272942"/>
    </source>
</evidence>
<feature type="coiled-coil region" evidence="6">
    <location>
        <begin position="105"/>
        <end position="174"/>
    </location>
</feature>
<evidence type="ECO:0000256" key="1">
    <source>
        <dbReference type="ARBA" id="ARBA00004245"/>
    </source>
</evidence>
<evidence type="ECO:0000256" key="4">
    <source>
        <dbReference type="ARBA" id="ARBA00023212"/>
    </source>
</evidence>
<dbReference type="GO" id="GO:0044782">
    <property type="term" value="P:cilium organization"/>
    <property type="evidence" value="ECO:0007669"/>
    <property type="project" value="TreeGrafter"/>
</dbReference>
<dbReference type="GO" id="GO:0005737">
    <property type="term" value="C:cytoplasm"/>
    <property type="evidence" value="ECO:0007669"/>
    <property type="project" value="TreeGrafter"/>
</dbReference>
<evidence type="ECO:0000313" key="7">
    <source>
        <dbReference type="EMBL" id="VDP84790.1"/>
    </source>
</evidence>
<keyword evidence="6" id="KW-0175">Coiled coil</keyword>
<evidence type="ECO:0000256" key="2">
    <source>
        <dbReference type="ARBA" id="ARBA00004316"/>
    </source>
</evidence>
<keyword evidence="5" id="KW-0966">Cell projection</keyword>
<dbReference type="EMBL" id="UZAN01046926">
    <property type="protein sequence ID" value="VDP84790.1"/>
    <property type="molecule type" value="Genomic_DNA"/>
</dbReference>
<organism evidence="9">
    <name type="scientific">Echinostoma caproni</name>
    <dbReference type="NCBI Taxonomy" id="27848"/>
    <lineage>
        <taxon>Eukaryota</taxon>
        <taxon>Metazoa</taxon>
        <taxon>Spiralia</taxon>
        <taxon>Lophotrochozoa</taxon>
        <taxon>Platyhelminthes</taxon>
        <taxon>Trematoda</taxon>
        <taxon>Digenea</taxon>
        <taxon>Plagiorchiida</taxon>
        <taxon>Echinostomata</taxon>
        <taxon>Echinostomatoidea</taxon>
        <taxon>Echinostomatidae</taxon>
        <taxon>Echinostoma</taxon>
    </lineage>
</organism>
<keyword evidence="3" id="KW-0963">Cytoplasm</keyword>
<dbReference type="AlphaFoldDB" id="A0A183AQ72"/>
<reference evidence="9" key="1">
    <citation type="submission" date="2016-06" db="UniProtKB">
        <authorList>
            <consortium name="WormBaseParasite"/>
        </authorList>
    </citation>
    <scope>IDENTIFICATION</scope>
</reference>
<reference evidence="7 8" key="2">
    <citation type="submission" date="2018-11" db="EMBL/GenBank/DDBJ databases">
        <authorList>
            <consortium name="Pathogen Informatics"/>
        </authorList>
    </citation>
    <scope>NUCLEOTIDE SEQUENCE [LARGE SCALE GENOMIC DNA]</scope>
    <source>
        <strain evidence="7 8">Egypt</strain>
    </source>
</reference>
<evidence type="ECO:0000256" key="3">
    <source>
        <dbReference type="ARBA" id="ARBA00022490"/>
    </source>
</evidence>
<keyword evidence="8" id="KW-1185">Reference proteome</keyword>
<gene>
    <name evidence="7" type="ORF">ECPE_LOCUS9106</name>
</gene>
<dbReference type="WBParaSite" id="ECPE_0000913501-mRNA-1">
    <property type="protein sequence ID" value="ECPE_0000913501-mRNA-1"/>
    <property type="gene ID" value="ECPE_0000913501"/>
</dbReference>
<proteinExistence type="predicted"/>
<accession>A0A183AQ72</accession>
<dbReference type="PANTHER" id="PTHR14871">
    <property type="entry name" value="DYNEIN REGULATORY COMPLEX PROTEIN 9"/>
    <property type="match status" value="1"/>
</dbReference>
<protein>
    <submittedName>
        <fullName evidence="9">Protein FAM184A-like</fullName>
    </submittedName>
</protein>
<sequence length="289" mass="33760">MESVNEELILTGSEAVAVTAVILDAVTELKTLINLIDIRKTQIPNQRGVQPQSNNSAAIESDHLESTIEDLFNSKTYTEKLKTDMIQVTEILAQLAEELDKKGTFQVLEEAVKREEDKYREIEKILERERVMRARIKGLRHGIENNLREGQQLIEKSKETIAHLKDQVQEMKARSVMEERYMTQYSQVRLAELESRFDAKKQELVDEIGRINLLRDQETRASEETKSYLRDRLAELNQLEEFWRTRSENDVRELRHKLDILKSGKTKDLNRLHELTLQVSFSRVASYYL</sequence>